<keyword evidence="3" id="KW-0479">Metal-binding</keyword>
<dbReference type="Gene3D" id="3.20.20.70">
    <property type="entry name" value="Aldolase class I"/>
    <property type="match status" value="1"/>
</dbReference>
<evidence type="ECO:0000313" key="7">
    <source>
        <dbReference type="Proteomes" id="UP000176864"/>
    </source>
</evidence>
<dbReference type="GO" id="GO:0003824">
    <property type="term" value="F:catalytic activity"/>
    <property type="evidence" value="ECO:0007669"/>
    <property type="project" value="InterPro"/>
</dbReference>
<dbReference type="GO" id="GO:0046872">
    <property type="term" value="F:metal ion binding"/>
    <property type="evidence" value="ECO:0007669"/>
    <property type="project" value="UniProtKB-KW"/>
</dbReference>
<dbReference type="SFLD" id="SFLDG01082">
    <property type="entry name" value="B12-binding_domain_containing"/>
    <property type="match status" value="1"/>
</dbReference>
<dbReference type="PANTHER" id="PTHR43409">
    <property type="entry name" value="ANAEROBIC MAGNESIUM-PROTOPORPHYRIN IX MONOMETHYL ESTER CYCLASE-RELATED"/>
    <property type="match status" value="1"/>
</dbReference>
<dbReference type="InterPro" id="IPR007197">
    <property type="entry name" value="rSAM"/>
</dbReference>
<keyword evidence="5" id="KW-0411">Iron-sulfur</keyword>
<evidence type="ECO:0000256" key="2">
    <source>
        <dbReference type="ARBA" id="ARBA00022691"/>
    </source>
</evidence>
<dbReference type="STRING" id="1817824.A2751_01865"/>
<reference evidence="6 7" key="1">
    <citation type="journal article" date="2016" name="Nat. Commun.">
        <title>Thousands of microbial genomes shed light on interconnected biogeochemical processes in an aquifer system.</title>
        <authorList>
            <person name="Anantharaman K."/>
            <person name="Brown C.T."/>
            <person name="Hug L.A."/>
            <person name="Sharon I."/>
            <person name="Castelle C.J."/>
            <person name="Probst A.J."/>
            <person name="Thomas B.C."/>
            <person name="Singh A."/>
            <person name="Wilkins M.J."/>
            <person name="Karaoz U."/>
            <person name="Brodie E.L."/>
            <person name="Williams K.H."/>
            <person name="Hubbard S.S."/>
            <person name="Banfield J.F."/>
        </authorList>
    </citation>
    <scope>NUCLEOTIDE SEQUENCE [LARGE SCALE GENOMIC DNA]</scope>
</reference>
<proteinExistence type="predicted"/>
<evidence type="ECO:0000256" key="3">
    <source>
        <dbReference type="ARBA" id="ARBA00022723"/>
    </source>
</evidence>
<dbReference type="InterPro" id="IPR058240">
    <property type="entry name" value="rSAM_sf"/>
</dbReference>
<dbReference type="AlphaFoldDB" id="A0A1F5NJ99"/>
<sequence>MLNIVLVTLRYPYGKSQTFMNGSLCSAASVLVAAGHKVEVIDLNLDDEDQLQDKFAATDFIGVSLVGAPFIPSSLEFIDRMKRLVPKTPILLGGQVIERLSEREFAAIYGERAVQVKNKTDLAKALGCSPSDLPEWSEAPMLPVWQTMGDKRLRQYLSTEFTLVISQGCVFQCVFCAARKAMKEQHVHISIFESDMHYLAAKAFEFGISELSCYTSSLDFFQNPFTVKQHLEILAKITRDTGIRFKVRCLSCVSSFLRAERAVPGLETILRNAGLYCIGFGVDGTEEIWKVQKKTHNAEDDVPMCLATCHKMGIRTEILIVMGYQEDNLATLSKLFLNTLRYVFTWPKGVDIRPYLNKEVVPGNEGWNRGNGRIAKLLANPSLFYNLDFAACASRLTHPRVGHRHMVNVFYLAIIAVFKLIGRCPNNPLFPQGGKGLGPTLAKLANRLMPFDR</sequence>
<comment type="cofactor">
    <cofactor evidence="1">
        <name>[4Fe-4S] cluster</name>
        <dbReference type="ChEBI" id="CHEBI:49883"/>
    </cofactor>
</comment>
<gene>
    <name evidence="6" type="ORF">A2751_01865</name>
</gene>
<organism evidence="6 7">
    <name type="scientific">Candidatus Doudnabacteria bacterium RIFCSPHIGHO2_01_FULL_46_14</name>
    <dbReference type="NCBI Taxonomy" id="1817824"/>
    <lineage>
        <taxon>Bacteria</taxon>
        <taxon>Candidatus Doudnaibacteriota</taxon>
    </lineage>
</organism>
<dbReference type="EMBL" id="MFEK01000016">
    <property type="protein sequence ID" value="OGE77781.1"/>
    <property type="molecule type" value="Genomic_DNA"/>
</dbReference>
<evidence type="ECO:0000256" key="1">
    <source>
        <dbReference type="ARBA" id="ARBA00001966"/>
    </source>
</evidence>
<name>A0A1F5NJ99_9BACT</name>
<evidence type="ECO:0000256" key="5">
    <source>
        <dbReference type="ARBA" id="ARBA00023014"/>
    </source>
</evidence>
<dbReference type="Proteomes" id="UP000176864">
    <property type="component" value="Unassembled WGS sequence"/>
</dbReference>
<evidence type="ECO:0000256" key="4">
    <source>
        <dbReference type="ARBA" id="ARBA00023004"/>
    </source>
</evidence>
<keyword evidence="2" id="KW-0949">S-adenosyl-L-methionine</keyword>
<accession>A0A1F5NJ99</accession>
<dbReference type="SUPFAM" id="SSF102114">
    <property type="entry name" value="Radical SAM enzymes"/>
    <property type="match status" value="1"/>
</dbReference>
<dbReference type="GO" id="GO:0051536">
    <property type="term" value="F:iron-sulfur cluster binding"/>
    <property type="evidence" value="ECO:0007669"/>
    <property type="project" value="UniProtKB-KW"/>
</dbReference>
<dbReference type="InterPro" id="IPR013785">
    <property type="entry name" value="Aldolase_TIM"/>
</dbReference>
<dbReference type="GO" id="GO:0005829">
    <property type="term" value="C:cytosol"/>
    <property type="evidence" value="ECO:0007669"/>
    <property type="project" value="TreeGrafter"/>
</dbReference>
<comment type="caution">
    <text evidence="6">The sequence shown here is derived from an EMBL/GenBank/DDBJ whole genome shotgun (WGS) entry which is preliminary data.</text>
</comment>
<keyword evidence="4" id="KW-0408">Iron</keyword>
<dbReference type="PANTHER" id="PTHR43409:SF16">
    <property type="entry name" value="SLR0320 PROTEIN"/>
    <property type="match status" value="1"/>
</dbReference>
<dbReference type="InterPro" id="IPR051198">
    <property type="entry name" value="BchE-like"/>
</dbReference>
<evidence type="ECO:0008006" key="8">
    <source>
        <dbReference type="Google" id="ProtNLM"/>
    </source>
</evidence>
<protein>
    <recommendedName>
        <fullName evidence="8">Radical SAM core domain-containing protein</fullName>
    </recommendedName>
</protein>
<evidence type="ECO:0000313" key="6">
    <source>
        <dbReference type="EMBL" id="OGE77781.1"/>
    </source>
</evidence>
<dbReference type="SFLD" id="SFLDS00029">
    <property type="entry name" value="Radical_SAM"/>
    <property type="match status" value="1"/>
</dbReference>